<dbReference type="EMBL" id="JADCUA010000021">
    <property type="protein sequence ID" value="KAH9832557.1"/>
    <property type="molecule type" value="Genomic_DNA"/>
</dbReference>
<dbReference type="RefSeq" id="XP_047775475.1">
    <property type="nucleotide sequence ID" value="XM_047924685.1"/>
</dbReference>
<dbReference type="SUPFAM" id="SSF53756">
    <property type="entry name" value="UDP-Glycosyltransferase/glycogen phosphorylase"/>
    <property type="match status" value="1"/>
</dbReference>
<dbReference type="GeneID" id="72005417"/>
<evidence type="ECO:0000313" key="1">
    <source>
        <dbReference type="EMBL" id="KAH9832557.1"/>
    </source>
</evidence>
<gene>
    <name evidence="1" type="ORF">C8Q71DRAFT_777031</name>
</gene>
<keyword evidence="2" id="KW-1185">Reference proteome</keyword>
<proteinExistence type="predicted"/>
<evidence type="ECO:0000313" key="2">
    <source>
        <dbReference type="Proteomes" id="UP000814176"/>
    </source>
</evidence>
<comment type="caution">
    <text evidence="1">The sequence shown here is derived from an EMBL/GenBank/DDBJ whole genome shotgun (WGS) entry which is preliminary data.</text>
</comment>
<reference evidence="1 2" key="1">
    <citation type="journal article" date="2021" name="Environ. Microbiol.">
        <title>Gene family expansions and transcriptome signatures uncover fungal adaptations to wood decay.</title>
        <authorList>
            <person name="Hage H."/>
            <person name="Miyauchi S."/>
            <person name="Viragh M."/>
            <person name="Drula E."/>
            <person name="Min B."/>
            <person name="Chaduli D."/>
            <person name="Navarro D."/>
            <person name="Favel A."/>
            <person name="Norest M."/>
            <person name="Lesage-Meessen L."/>
            <person name="Balint B."/>
            <person name="Merenyi Z."/>
            <person name="de Eugenio L."/>
            <person name="Morin E."/>
            <person name="Martinez A.T."/>
            <person name="Baldrian P."/>
            <person name="Stursova M."/>
            <person name="Martinez M.J."/>
            <person name="Novotny C."/>
            <person name="Magnuson J.K."/>
            <person name="Spatafora J.W."/>
            <person name="Maurice S."/>
            <person name="Pangilinan J."/>
            <person name="Andreopoulos W."/>
            <person name="LaButti K."/>
            <person name="Hundley H."/>
            <person name="Na H."/>
            <person name="Kuo A."/>
            <person name="Barry K."/>
            <person name="Lipzen A."/>
            <person name="Henrissat B."/>
            <person name="Riley R."/>
            <person name="Ahrendt S."/>
            <person name="Nagy L.G."/>
            <person name="Grigoriev I.V."/>
            <person name="Martin F."/>
            <person name="Rosso M.N."/>
        </authorList>
    </citation>
    <scope>NUCLEOTIDE SEQUENCE [LARGE SCALE GENOMIC DNA]</scope>
    <source>
        <strain evidence="1 2">CIRM-BRFM 1785</strain>
    </source>
</reference>
<protein>
    <submittedName>
        <fullName evidence="1">Uncharacterized protein</fullName>
    </submittedName>
</protein>
<dbReference type="Proteomes" id="UP000814176">
    <property type="component" value="Unassembled WGS sequence"/>
</dbReference>
<dbReference type="Gene3D" id="3.40.50.2000">
    <property type="entry name" value="Glycogen Phosphorylase B"/>
    <property type="match status" value="1"/>
</dbReference>
<organism evidence="1 2">
    <name type="scientific">Rhodofomes roseus</name>
    <dbReference type="NCBI Taxonomy" id="34475"/>
    <lineage>
        <taxon>Eukaryota</taxon>
        <taxon>Fungi</taxon>
        <taxon>Dikarya</taxon>
        <taxon>Basidiomycota</taxon>
        <taxon>Agaricomycotina</taxon>
        <taxon>Agaricomycetes</taxon>
        <taxon>Polyporales</taxon>
        <taxon>Rhodofomes</taxon>
    </lineage>
</organism>
<name>A0ABQ8K707_9APHY</name>
<sequence>MVQISGLSPMYDYEFHPQTVRLPAAINDVICIQTVTGSGWFVTHGGHNGVVYAICASGPMIRWTFAFGQPLNAMYLTQNPNVAYEVFNVRTGPNLKPVYRFDKAPEGTLNVVRGSRGGPASRFR</sequence>
<accession>A0ABQ8K707</accession>